<organism evidence="1 2">
    <name type="scientific">candidate division TA06 bacterium</name>
    <dbReference type="NCBI Taxonomy" id="2250710"/>
    <lineage>
        <taxon>Bacteria</taxon>
        <taxon>Bacteria division TA06</taxon>
    </lineage>
</organism>
<dbReference type="Proteomes" id="UP000282321">
    <property type="component" value="Unassembled WGS sequence"/>
</dbReference>
<evidence type="ECO:0000313" key="1">
    <source>
        <dbReference type="EMBL" id="RKX67809.1"/>
    </source>
</evidence>
<evidence type="ECO:0000313" key="2">
    <source>
        <dbReference type="Proteomes" id="UP000282321"/>
    </source>
</evidence>
<protein>
    <submittedName>
        <fullName evidence="1">Uncharacterized protein</fullName>
    </submittedName>
</protein>
<comment type="caution">
    <text evidence="1">The sequence shown here is derived from an EMBL/GenBank/DDBJ whole genome shotgun (WGS) entry which is preliminary data.</text>
</comment>
<dbReference type="EMBL" id="QNBC01000010">
    <property type="protein sequence ID" value="RKX67809.1"/>
    <property type="molecule type" value="Genomic_DNA"/>
</dbReference>
<accession>A0A660SAP2</accession>
<feature type="non-terminal residue" evidence="1">
    <location>
        <position position="428"/>
    </location>
</feature>
<dbReference type="AlphaFoldDB" id="A0A660SAP2"/>
<reference evidence="1 2" key="1">
    <citation type="submission" date="2018-06" db="EMBL/GenBank/DDBJ databases">
        <title>Extensive metabolic versatility and redundancy in microbially diverse, dynamic hydrothermal sediments.</title>
        <authorList>
            <person name="Dombrowski N."/>
            <person name="Teske A."/>
            <person name="Baker B.J."/>
        </authorList>
    </citation>
    <scope>NUCLEOTIDE SEQUENCE [LARGE SCALE GENOMIC DNA]</scope>
    <source>
        <strain evidence="1">B35_G9</strain>
    </source>
</reference>
<sequence length="428" mass="48661">MKIKGIFIVLFLFLSIDTYGSLIKNDFRVNDDSLNGKFYFTTIEMFENGSFCALWTDQRNGVSNIYAQMFDSSGLPSGQNFKVTTFNAITNEFLHSTYVFNDTLIDVQRGRSAQMLDPDGNRIDTTFYLQNSFPSNYNLVVKNREIYVTWSKIVSGNGYDVFLQKYNFQGDSISSTVKINDDVTNANQTHPEIAIGNSGELLIVWEDYRNGNYDIYAQLLDSLLSPIGNNFIVCDSLDAMQMAPACVMDTAGNFVIFWQDNRSGNGDIYGQRFAYDGSKIGTNFIVNENGNSSYQSYPRCAMDKNRNIFVSWQDGRNTYYDIYYQKYDSTCNAVGGNVKVSESITSSSLINSDIACNENQIVFAWQDNGDSTYIYCRLFDNMGTPLTSTIMINDTRGIFNQNYPKLAMNNQNRAIIIWQDDRIYNGIY</sequence>
<gene>
    <name evidence="1" type="ORF">DRP44_01450</name>
</gene>
<name>A0A660SAP2_UNCT6</name>
<proteinExistence type="predicted"/>